<protein>
    <submittedName>
        <fullName evidence="1">Uncharacterized protein</fullName>
    </submittedName>
</protein>
<dbReference type="AlphaFoldDB" id="A0A128A3K9"/>
<reference evidence="2" key="1">
    <citation type="submission" date="2015-10" db="EMBL/GenBank/DDBJ databases">
        <authorList>
            <person name="Lehtovirta-Morley L.E."/>
            <person name="Vieille C."/>
        </authorList>
    </citation>
    <scope>NUCLEOTIDE SEQUENCE [LARGE SCALE GENOMIC DNA]</scope>
</reference>
<dbReference type="EMBL" id="LN890280">
    <property type="protein sequence ID" value="CUR51944.1"/>
    <property type="molecule type" value="Genomic_DNA"/>
</dbReference>
<organism evidence="1 2">
    <name type="scientific">Nitrosotalea devaniterrae</name>
    <dbReference type="NCBI Taxonomy" id="1078905"/>
    <lineage>
        <taxon>Archaea</taxon>
        <taxon>Nitrososphaerota</taxon>
        <taxon>Nitrososphaeria</taxon>
        <taxon>Nitrosotaleales</taxon>
        <taxon>Nitrosotaleaceae</taxon>
        <taxon>Nitrosotalea</taxon>
    </lineage>
</organism>
<proteinExistence type="predicted"/>
<name>A0A128A3K9_9ARCH</name>
<keyword evidence="2" id="KW-1185">Reference proteome</keyword>
<gene>
    <name evidence="1" type="ORF">NDEV_1179</name>
</gene>
<dbReference type="Proteomes" id="UP000196239">
    <property type="component" value="Chromosome 1"/>
</dbReference>
<dbReference type="KEGG" id="ndv:NDEV_1179"/>
<evidence type="ECO:0000313" key="2">
    <source>
        <dbReference type="Proteomes" id="UP000196239"/>
    </source>
</evidence>
<evidence type="ECO:0000313" key="1">
    <source>
        <dbReference type="EMBL" id="CUR51944.1"/>
    </source>
</evidence>
<sequence length="309" mass="34288">MKFQLLAIVMMTGLLFSAGSVYLNHAVFADDSWSDITARQQAAEQKAMAKYMSYYQFANLDQSKRNWDGLTSVTTDETSRGRNIDAQAQVSLQNAIAQFDNIHVRQLADIASTDYTGLNSTSTDTQGRDRNAMIDEARTTSVAQAQDIVNQLVKIQQNYANFEAGPTTDSVATYDRQTQITKNMDDGEAQAAALVNQLAKIDQVYVDLSQYVDPAQFAYKPNSVTNEQTHGGRNLTPQEAYALEKAVIIFNQIHERHLALLQSNYYGLSSVTTDENGADRNTLLANAKQVSMDNALRVYNSYYNGVGIK</sequence>
<accession>A0A128A3K9</accession>